<comment type="cofactor">
    <cofactor evidence="11">
        <name>Mn(2+)</name>
        <dbReference type="ChEBI" id="CHEBI:29035"/>
    </cofactor>
    <text evidence="11">Binds 2 manganese ions per subunit.</text>
</comment>
<keyword evidence="3 11" id="KW-0479">Metal-binding</keyword>
<evidence type="ECO:0000256" key="4">
    <source>
        <dbReference type="ARBA" id="ARBA00022741"/>
    </source>
</evidence>
<evidence type="ECO:0000256" key="1">
    <source>
        <dbReference type="ARBA" id="ARBA00012726"/>
    </source>
</evidence>
<evidence type="ECO:0000256" key="2">
    <source>
        <dbReference type="ARBA" id="ARBA00022598"/>
    </source>
</evidence>
<feature type="binding site" evidence="10">
    <location>
        <begin position="361"/>
        <end position="364"/>
    </location>
    <ligand>
        <name>GMP</name>
        <dbReference type="ChEBI" id="CHEBI:58115"/>
    </ligand>
</feature>
<evidence type="ECO:0000313" key="13">
    <source>
        <dbReference type="Proteomes" id="UP001211987"/>
    </source>
</evidence>
<accession>A0AB35IPV2</accession>
<feature type="binding site" evidence="10">
    <location>
        <begin position="146"/>
        <end position="150"/>
    </location>
    <ligand>
        <name>GMP</name>
        <dbReference type="ChEBI" id="CHEBI:58115"/>
    </ligand>
</feature>
<reference evidence="12" key="1">
    <citation type="submission" date="2023-01" db="EMBL/GenBank/DDBJ databases">
        <title>Human gut microbiome strain richness.</title>
        <authorList>
            <person name="Chen-Liaw A."/>
        </authorList>
    </citation>
    <scope>NUCLEOTIDE SEQUENCE</scope>
    <source>
        <strain evidence="12">1001217st2_G6_1001217B_191108</strain>
    </source>
</reference>
<evidence type="ECO:0000256" key="10">
    <source>
        <dbReference type="PIRSR" id="PIRSR601233-2"/>
    </source>
</evidence>
<gene>
    <name evidence="12" type="ORF">PM738_16625</name>
</gene>
<evidence type="ECO:0000256" key="7">
    <source>
        <dbReference type="ARBA" id="ARBA00023211"/>
    </source>
</evidence>
<comment type="catalytic activity">
    <reaction evidence="8">
        <text>a 3'-end 3'-phospho-ribonucleotide-RNA + a 5'-end dephospho-ribonucleoside-RNA + GTP = a ribonucleotidyl-ribonucleotide-RNA + GMP + diphosphate</text>
        <dbReference type="Rhea" id="RHEA:68076"/>
        <dbReference type="Rhea" id="RHEA-COMP:10463"/>
        <dbReference type="Rhea" id="RHEA-COMP:13936"/>
        <dbReference type="Rhea" id="RHEA-COMP:17355"/>
        <dbReference type="ChEBI" id="CHEBI:33019"/>
        <dbReference type="ChEBI" id="CHEBI:37565"/>
        <dbReference type="ChEBI" id="CHEBI:58115"/>
        <dbReference type="ChEBI" id="CHEBI:83062"/>
        <dbReference type="ChEBI" id="CHEBI:138284"/>
        <dbReference type="ChEBI" id="CHEBI:173118"/>
        <dbReference type="EC" id="6.5.1.8"/>
    </reaction>
</comment>
<dbReference type="SUPFAM" id="SSF103365">
    <property type="entry name" value="Hypothetical protein PH1602"/>
    <property type="match status" value="1"/>
</dbReference>
<keyword evidence="5" id="KW-0692">RNA repair</keyword>
<feature type="binding site" evidence="11">
    <location>
        <position position="164"/>
    </location>
    <ligand>
        <name>Mn(2+)</name>
        <dbReference type="ChEBI" id="CHEBI:29035"/>
        <label>2</label>
    </ligand>
</feature>
<evidence type="ECO:0000256" key="8">
    <source>
        <dbReference type="ARBA" id="ARBA00047746"/>
    </source>
</evidence>
<evidence type="ECO:0000256" key="6">
    <source>
        <dbReference type="ARBA" id="ARBA00023134"/>
    </source>
</evidence>
<feature type="active site" description="GMP-histidine intermediate" evidence="9">
    <location>
        <position position="361"/>
    </location>
</feature>
<keyword evidence="4 10" id="KW-0547">Nucleotide-binding</keyword>
<dbReference type="GO" id="GO:0005525">
    <property type="term" value="F:GTP binding"/>
    <property type="evidence" value="ECO:0007669"/>
    <property type="project" value="UniProtKB-KW"/>
</dbReference>
<comment type="caution">
    <text evidence="12">The sequence shown here is derived from an EMBL/GenBank/DDBJ whole genome shotgun (WGS) entry which is preliminary data.</text>
</comment>
<dbReference type="RefSeq" id="WP_272019184.1">
    <property type="nucleotide sequence ID" value="NZ_JAQLKE010000040.1"/>
</dbReference>
<dbReference type="Pfam" id="PF01139">
    <property type="entry name" value="RtcB"/>
    <property type="match status" value="2"/>
</dbReference>
<feature type="binding site" evidence="11">
    <location>
        <position position="290"/>
    </location>
    <ligand>
        <name>Mn(2+)</name>
        <dbReference type="ChEBI" id="CHEBI:29035"/>
        <label>2</label>
    </ligand>
</feature>
<dbReference type="InterPro" id="IPR052915">
    <property type="entry name" value="RtcB-like"/>
</dbReference>
<dbReference type="PANTHER" id="PTHR43749">
    <property type="entry name" value="RNA-SPLICING LIGASE RTCB"/>
    <property type="match status" value="1"/>
</dbReference>
<dbReference type="GO" id="GO:0006396">
    <property type="term" value="P:RNA processing"/>
    <property type="evidence" value="ECO:0007669"/>
    <property type="project" value="InterPro"/>
</dbReference>
<name>A0AB35IPV2_9FIRM</name>
<dbReference type="Gene3D" id="3.90.1860.10">
    <property type="entry name" value="tRNA-splicing ligase RtcB"/>
    <property type="match status" value="1"/>
</dbReference>
<organism evidence="12 13">
    <name type="scientific">Thomasclavelia ramosa</name>
    <dbReference type="NCBI Taxonomy" id="1547"/>
    <lineage>
        <taxon>Bacteria</taxon>
        <taxon>Bacillati</taxon>
        <taxon>Bacillota</taxon>
        <taxon>Erysipelotrichia</taxon>
        <taxon>Erysipelotrichales</taxon>
        <taxon>Coprobacillaceae</taxon>
        <taxon>Thomasclavelia</taxon>
    </lineage>
</organism>
<feature type="binding site" evidence="10">
    <location>
        <position position="344"/>
    </location>
    <ligand>
        <name>GMP</name>
        <dbReference type="ChEBI" id="CHEBI:58115"/>
    </ligand>
</feature>
<keyword evidence="7 11" id="KW-0464">Manganese</keyword>
<dbReference type="Proteomes" id="UP001211987">
    <property type="component" value="Unassembled WGS sequence"/>
</dbReference>
<feature type="binding site" evidence="11">
    <location>
        <position position="72"/>
    </location>
    <ligand>
        <name>Mn(2+)</name>
        <dbReference type="ChEBI" id="CHEBI:29035"/>
        <label>1</label>
    </ligand>
</feature>
<dbReference type="AlphaFoldDB" id="A0AB35IPV2"/>
<dbReference type="InterPro" id="IPR036025">
    <property type="entry name" value="RtcB-like_sf"/>
</dbReference>
<feature type="binding site" evidence="10">
    <location>
        <begin position="337"/>
        <end position="340"/>
    </location>
    <ligand>
        <name>GMP</name>
        <dbReference type="ChEBI" id="CHEBI:58115"/>
    </ligand>
</feature>
<dbReference type="PANTHER" id="PTHR43749:SF2">
    <property type="entry name" value="RNA-SPLICING LIGASE RTCB"/>
    <property type="match status" value="1"/>
</dbReference>
<dbReference type="GO" id="GO:0042245">
    <property type="term" value="P:RNA repair"/>
    <property type="evidence" value="ECO:0007669"/>
    <property type="project" value="UniProtKB-KW"/>
</dbReference>
<evidence type="ECO:0000313" key="12">
    <source>
        <dbReference type="EMBL" id="MDB7085434.1"/>
    </source>
</evidence>
<dbReference type="GO" id="GO:0170057">
    <property type="term" value="F:RNA ligase (GTP) activity"/>
    <property type="evidence" value="ECO:0007669"/>
    <property type="project" value="UniProtKB-EC"/>
</dbReference>
<keyword evidence="6 10" id="KW-0342">GTP-binding</keyword>
<evidence type="ECO:0000256" key="5">
    <source>
        <dbReference type="ARBA" id="ARBA00022800"/>
    </source>
</evidence>
<keyword evidence="2" id="KW-0436">Ligase</keyword>
<feature type="binding site" evidence="11">
    <location>
        <position position="147"/>
    </location>
    <ligand>
        <name>Mn(2+)</name>
        <dbReference type="ChEBI" id="CHEBI:29035"/>
        <label>1</label>
    </ligand>
</feature>
<dbReference type="EMBL" id="JAQLKE010000040">
    <property type="protein sequence ID" value="MDB7085434.1"/>
    <property type="molecule type" value="Genomic_DNA"/>
</dbReference>
<dbReference type="GO" id="GO:0030145">
    <property type="term" value="F:manganese ion binding"/>
    <property type="evidence" value="ECO:0007669"/>
    <property type="project" value="TreeGrafter"/>
</dbReference>
<protein>
    <recommendedName>
        <fullName evidence="1">3'-phosphate/5'-hydroxy nucleic acid ligase</fullName>
        <ecNumber evidence="1">6.5.1.8</ecNumber>
    </recommendedName>
</protein>
<dbReference type="EC" id="6.5.1.8" evidence="1"/>
<dbReference type="InterPro" id="IPR001233">
    <property type="entry name" value="RtcB"/>
</dbReference>
<proteinExistence type="predicted"/>
<evidence type="ECO:0000256" key="3">
    <source>
        <dbReference type="ARBA" id="ARBA00022723"/>
    </source>
</evidence>
<dbReference type="GO" id="GO:0006281">
    <property type="term" value="P:DNA repair"/>
    <property type="evidence" value="ECO:0007669"/>
    <property type="project" value="TreeGrafter"/>
</dbReference>
<sequence>MFEIQGKYNKAKVFATTVENECISQITEMCNQKWLKDCQIAIMPDTHAGKGATIGTTIKLKDKVSPSLVGVDISCGMLIVEIPDCLKLDLEKIDKFINDYIPAGFEVNKEKSKEINYCFINKLKCFDKLKHIEHIEKSLGSLGGGNHFLEINESNNGKRYLVVHSGSRNLGKQVADIYQNLADEHCNNTKLKRDSLRKELVKELKDQGRQQEIQKALEKFDRKNTEEKSIAHDLCYLEGQDMKDYLHDCLICNRYASLNRRIIVQRILDFIVEDNGYKNCAVWIDEYQAHQFEFGFENNQIDIRSYGWETIHNYIGDDNILRKGAISAQQGEKVIIPINMRDGSIIAIGKGNPDYNYSGPHGAGRLMSRKTAKDSITLKDFEDTMKSVYTSSVCQSTVDESPMAYKRIDDILKNIEDSVEVLDIIKPIYNFKAH</sequence>
<dbReference type="GO" id="GO:0003909">
    <property type="term" value="F:DNA ligase activity"/>
    <property type="evidence" value="ECO:0007669"/>
    <property type="project" value="TreeGrafter"/>
</dbReference>
<evidence type="ECO:0000256" key="11">
    <source>
        <dbReference type="PIRSR" id="PIRSR601233-3"/>
    </source>
</evidence>
<evidence type="ECO:0000256" key="9">
    <source>
        <dbReference type="PIRSR" id="PIRSR601233-1"/>
    </source>
</evidence>